<organism evidence="1 2">
    <name type="scientific">Gimesia aquarii</name>
    <dbReference type="NCBI Taxonomy" id="2527964"/>
    <lineage>
        <taxon>Bacteria</taxon>
        <taxon>Pseudomonadati</taxon>
        <taxon>Planctomycetota</taxon>
        <taxon>Planctomycetia</taxon>
        <taxon>Planctomycetales</taxon>
        <taxon>Planctomycetaceae</taxon>
        <taxon>Gimesia</taxon>
    </lineage>
</organism>
<protein>
    <recommendedName>
        <fullName evidence="3">Zinc-finger domain-containing protein</fullName>
    </recommendedName>
</protein>
<sequence length="85" mass="9978">MLNCKQVTQLISKSFIQRLSIRERLSLWIHVGMCGTCRSFRRLQNKLHNTIRGKITESETDSENQLSETVRERMKAVVRSQLKDD</sequence>
<dbReference type="Proteomes" id="UP000318704">
    <property type="component" value="Chromosome"/>
</dbReference>
<evidence type="ECO:0008006" key="3">
    <source>
        <dbReference type="Google" id="ProtNLM"/>
    </source>
</evidence>
<proteinExistence type="predicted"/>
<dbReference type="EMBL" id="CP037920">
    <property type="protein sequence ID" value="QDT95130.1"/>
    <property type="molecule type" value="Genomic_DNA"/>
</dbReference>
<name>A0A517VQA6_9PLAN</name>
<evidence type="ECO:0000313" key="2">
    <source>
        <dbReference type="Proteomes" id="UP000318704"/>
    </source>
</evidence>
<dbReference type="RefSeq" id="WP_144981042.1">
    <property type="nucleotide sequence ID" value="NZ_CP037920.1"/>
</dbReference>
<accession>A0A517VQA6</accession>
<reference evidence="1 2" key="1">
    <citation type="submission" date="2019-03" db="EMBL/GenBank/DDBJ databases">
        <title>Deep-cultivation of Planctomycetes and their phenomic and genomic characterization uncovers novel biology.</title>
        <authorList>
            <person name="Wiegand S."/>
            <person name="Jogler M."/>
            <person name="Boedeker C."/>
            <person name="Pinto D."/>
            <person name="Vollmers J."/>
            <person name="Rivas-Marin E."/>
            <person name="Kohn T."/>
            <person name="Peeters S.H."/>
            <person name="Heuer A."/>
            <person name="Rast P."/>
            <person name="Oberbeckmann S."/>
            <person name="Bunk B."/>
            <person name="Jeske O."/>
            <person name="Meyerdierks A."/>
            <person name="Storesund J.E."/>
            <person name="Kallscheuer N."/>
            <person name="Luecker S."/>
            <person name="Lage O.M."/>
            <person name="Pohl T."/>
            <person name="Merkel B.J."/>
            <person name="Hornburger P."/>
            <person name="Mueller R.-W."/>
            <person name="Bruemmer F."/>
            <person name="Labrenz M."/>
            <person name="Spormann A.M."/>
            <person name="Op den Camp H."/>
            <person name="Overmann J."/>
            <person name="Amann R."/>
            <person name="Jetten M.S.M."/>
            <person name="Mascher T."/>
            <person name="Medema M.H."/>
            <person name="Devos D.P."/>
            <person name="Kaster A.-K."/>
            <person name="Ovreas L."/>
            <person name="Rohde M."/>
            <person name="Galperin M.Y."/>
            <person name="Jogler C."/>
        </authorList>
    </citation>
    <scope>NUCLEOTIDE SEQUENCE [LARGE SCALE GENOMIC DNA]</scope>
    <source>
        <strain evidence="1 2">V144</strain>
    </source>
</reference>
<gene>
    <name evidence="1" type="ORF">V144x_05690</name>
</gene>
<evidence type="ECO:0000313" key="1">
    <source>
        <dbReference type="EMBL" id="QDT95130.1"/>
    </source>
</evidence>
<dbReference type="KEGG" id="gaw:V144x_05690"/>
<dbReference type="AlphaFoldDB" id="A0A517VQA6"/>